<dbReference type="Gene3D" id="1.20.1250.20">
    <property type="entry name" value="MFS general substrate transporter like domains"/>
    <property type="match status" value="1"/>
</dbReference>
<evidence type="ECO:0000256" key="7">
    <source>
        <dbReference type="SAM" id="Phobius"/>
    </source>
</evidence>
<dbReference type="GO" id="GO:0022857">
    <property type="term" value="F:transmembrane transporter activity"/>
    <property type="evidence" value="ECO:0007669"/>
    <property type="project" value="InterPro"/>
</dbReference>
<dbReference type="InterPro" id="IPR011701">
    <property type="entry name" value="MFS"/>
</dbReference>
<reference evidence="8 9" key="1">
    <citation type="submission" date="2018-10" db="EMBL/GenBank/DDBJ databases">
        <title>Sequencing the genomes of 1000 actinobacteria strains.</title>
        <authorList>
            <person name="Klenk H.-P."/>
        </authorList>
    </citation>
    <scope>NUCLEOTIDE SEQUENCE [LARGE SCALE GENOMIC DNA]</scope>
    <source>
        <strain evidence="8 9">DSM 17894</strain>
    </source>
</reference>
<evidence type="ECO:0000256" key="3">
    <source>
        <dbReference type="ARBA" id="ARBA00022692"/>
    </source>
</evidence>
<feature type="transmembrane region" description="Helical" evidence="7">
    <location>
        <begin position="267"/>
        <end position="288"/>
    </location>
</feature>
<feature type="transmembrane region" description="Helical" evidence="7">
    <location>
        <begin position="118"/>
        <end position="145"/>
    </location>
</feature>
<dbReference type="AlphaFoldDB" id="A0A495IF31"/>
<protein>
    <submittedName>
        <fullName evidence="8">Putative MFS family arabinose efflux permease</fullName>
    </submittedName>
</protein>
<feature type="transmembrane region" description="Helical" evidence="7">
    <location>
        <begin position="157"/>
        <end position="180"/>
    </location>
</feature>
<feature type="transmembrane region" description="Helical" evidence="7">
    <location>
        <begin position="233"/>
        <end position="255"/>
    </location>
</feature>
<feature type="transmembrane region" description="Helical" evidence="7">
    <location>
        <begin position="59"/>
        <end position="79"/>
    </location>
</feature>
<feature type="transmembrane region" description="Helical" evidence="7">
    <location>
        <begin position="91"/>
        <end position="112"/>
    </location>
</feature>
<evidence type="ECO:0000256" key="6">
    <source>
        <dbReference type="SAM" id="MobiDB-lite"/>
    </source>
</evidence>
<dbReference type="PANTHER" id="PTHR23513:SF11">
    <property type="entry name" value="STAPHYLOFERRIN A TRANSPORTER"/>
    <property type="match status" value="1"/>
</dbReference>
<dbReference type="CDD" id="cd06173">
    <property type="entry name" value="MFS_MefA_like"/>
    <property type="match status" value="1"/>
</dbReference>
<keyword evidence="9" id="KW-1185">Reference proteome</keyword>
<evidence type="ECO:0000256" key="2">
    <source>
        <dbReference type="ARBA" id="ARBA00022475"/>
    </source>
</evidence>
<feature type="transmembrane region" description="Helical" evidence="7">
    <location>
        <begin position="29"/>
        <end position="53"/>
    </location>
</feature>
<keyword evidence="4 7" id="KW-1133">Transmembrane helix</keyword>
<proteinExistence type="predicted"/>
<dbReference type="OrthoDB" id="4528313at2"/>
<evidence type="ECO:0000256" key="1">
    <source>
        <dbReference type="ARBA" id="ARBA00004651"/>
    </source>
</evidence>
<feature type="region of interest" description="Disordered" evidence="6">
    <location>
        <begin position="414"/>
        <end position="441"/>
    </location>
</feature>
<feature type="transmembrane region" description="Helical" evidence="7">
    <location>
        <begin position="186"/>
        <end position="204"/>
    </location>
</feature>
<feature type="transmembrane region" description="Helical" evidence="7">
    <location>
        <begin position="295"/>
        <end position="313"/>
    </location>
</feature>
<keyword evidence="2" id="KW-1003">Cell membrane</keyword>
<dbReference type="SUPFAM" id="SSF103473">
    <property type="entry name" value="MFS general substrate transporter"/>
    <property type="match status" value="1"/>
</dbReference>
<sequence length="441" mass="43949">MTTSTDSRDRAGDTGQRARDLLRIAPFRWLVLGTTVNKLGSSLAPVALAFAVLDLTHSAAQLGLVVGARSAATLIFLLLGGALSDRLPRGLVLAGSSVASAATQAAVAVVLLAHVDSVAALCVLSALNGAFSAISGPATSGLLPLTVGAGQLTSANALARLLQNGASVVGLAVAGLVVALVGSGPAIAVDAATFAFGAVCFALLKLDALPHTHSGGFLRALAEGWRAFASRSWVWSIVVAFTLANAVYVGGIVVLGPAVADATFGRTAWGVILAAESVGFVAGGVVALRWRPRRPLLAGIGCGIACSLLLFALGVHAPVAVLVAAAFVGGLGVEQFGVAWETALGEHVPIELLSRVSSYDQLGSFLAIPVGQVLAGPAAARIGLEPTLVGGGAILAASLAATLLVPSVRRLTSAAGRPAGAPDTPHVVDPSSPDPTSAVEV</sequence>
<gene>
    <name evidence="8" type="ORF">C8E83_1051</name>
</gene>
<comment type="caution">
    <text evidence="8">The sequence shown here is derived from an EMBL/GenBank/DDBJ whole genome shotgun (WGS) entry which is preliminary data.</text>
</comment>
<name>A0A495IF31_9MICO</name>
<organism evidence="8 9">
    <name type="scientific">Frondihabitans australicus</name>
    <dbReference type="NCBI Taxonomy" id="386892"/>
    <lineage>
        <taxon>Bacteria</taxon>
        <taxon>Bacillati</taxon>
        <taxon>Actinomycetota</taxon>
        <taxon>Actinomycetes</taxon>
        <taxon>Micrococcales</taxon>
        <taxon>Microbacteriaceae</taxon>
        <taxon>Frondihabitans</taxon>
    </lineage>
</organism>
<keyword evidence="3 7" id="KW-0812">Transmembrane</keyword>
<dbReference type="InterPro" id="IPR036259">
    <property type="entry name" value="MFS_trans_sf"/>
</dbReference>
<dbReference type="RefSeq" id="WP_121368754.1">
    <property type="nucleotide sequence ID" value="NZ_RBKS01000001.1"/>
</dbReference>
<accession>A0A495IF31</accession>
<dbReference type="GO" id="GO:0005886">
    <property type="term" value="C:plasma membrane"/>
    <property type="evidence" value="ECO:0007669"/>
    <property type="project" value="UniProtKB-SubCell"/>
</dbReference>
<evidence type="ECO:0000256" key="4">
    <source>
        <dbReference type="ARBA" id="ARBA00022989"/>
    </source>
</evidence>
<evidence type="ECO:0000313" key="9">
    <source>
        <dbReference type="Proteomes" id="UP000280008"/>
    </source>
</evidence>
<keyword evidence="5 7" id="KW-0472">Membrane</keyword>
<dbReference type="PANTHER" id="PTHR23513">
    <property type="entry name" value="INTEGRAL MEMBRANE EFFLUX PROTEIN-RELATED"/>
    <property type="match status" value="1"/>
</dbReference>
<comment type="subcellular location">
    <subcellularLocation>
        <location evidence="1">Cell membrane</location>
        <topology evidence="1">Multi-pass membrane protein</topology>
    </subcellularLocation>
</comment>
<evidence type="ECO:0000256" key="5">
    <source>
        <dbReference type="ARBA" id="ARBA00023136"/>
    </source>
</evidence>
<feature type="transmembrane region" description="Helical" evidence="7">
    <location>
        <begin position="388"/>
        <end position="408"/>
    </location>
</feature>
<dbReference type="Pfam" id="PF07690">
    <property type="entry name" value="MFS_1"/>
    <property type="match status" value="1"/>
</dbReference>
<dbReference type="EMBL" id="RBKS01000001">
    <property type="protein sequence ID" value="RKR73951.1"/>
    <property type="molecule type" value="Genomic_DNA"/>
</dbReference>
<dbReference type="Proteomes" id="UP000280008">
    <property type="component" value="Unassembled WGS sequence"/>
</dbReference>
<evidence type="ECO:0000313" key="8">
    <source>
        <dbReference type="EMBL" id="RKR73951.1"/>
    </source>
</evidence>